<accession>A0ABP1BPF3</accession>
<name>A0ABP1BPF3_9BRYO</name>
<organism evidence="3 4">
    <name type="scientific">Sphagnum jensenii</name>
    <dbReference type="NCBI Taxonomy" id="128206"/>
    <lineage>
        <taxon>Eukaryota</taxon>
        <taxon>Viridiplantae</taxon>
        <taxon>Streptophyta</taxon>
        <taxon>Embryophyta</taxon>
        <taxon>Bryophyta</taxon>
        <taxon>Sphagnophytina</taxon>
        <taxon>Sphagnopsida</taxon>
        <taxon>Sphagnales</taxon>
        <taxon>Sphagnaceae</taxon>
        <taxon>Sphagnum</taxon>
    </lineage>
</organism>
<comment type="similarity">
    <text evidence="1">Belongs to the DCC1 family.</text>
</comment>
<proteinExistence type="inferred from homology"/>
<dbReference type="PANTHER" id="PTHR13395:SF6">
    <property type="entry name" value="SISTER CHROMATID COHESION PROTEIN DCC1"/>
    <property type="match status" value="1"/>
</dbReference>
<gene>
    <name evidence="3" type="ORF">CSSPJE1EN2_LOCUS19724</name>
</gene>
<evidence type="ECO:0000313" key="4">
    <source>
        <dbReference type="Proteomes" id="UP001497522"/>
    </source>
</evidence>
<dbReference type="InterPro" id="IPR019128">
    <property type="entry name" value="Dcc1"/>
</dbReference>
<reference evidence="3" key="1">
    <citation type="submission" date="2024-03" db="EMBL/GenBank/DDBJ databases">
        <authorList>
            <consortium name="ELIXIR-Norway"/>
            <consortium name="Elixir Norway"/>
        </authorList>
    </citation>
    <scope>NUCLEOTIDE SEQUENCE</scope>
</reference>
<sequence>MASKQKGTKGQKQLKSWTTIYMAEKWVPPFSATVSYGDAFGSEDFKLLEVDERILKELLQDGLTIKGGPDDEAVLCTSAATYAIKYVSTSNTVLLIPPSEKITNGNNDDGMGFTMAQVVATSSGHLELVETAPQLDNLKTLLNQRPYVEDLEGGQMQEDEPLEGLYSWDDLTTMVQASDRQLKEALKALNAVQIGDYWRVVDERFMQGLLEVIFLSAVQHDWDLKCLQEAAVVQALKDDCYSPQIVRHCLSCYGKKGSTLLNDCKTSHLWELDDTKVCLHYAKLLLHDSAKWKLEEFMKEWRRTTPAGMEPSIEMLRGEALVEKLGPESWLQLYSISSLPTKPADRFSALFKERAKWEWDDLEPYLRDMQTPGQSVEAMLLKYTRKTQPTASSAAIYTAR</sequence>
<evidence type="ECO:0008006" key="5">
    <source>
        <dbReference type="Google" id="ProtNLM"/>
    </source>
</evidence>
<dbReference type="EMBL" id="OZ023707">
    <property type="protein sequence ID" value="CAK9877899.1"/>
    <property type="molecule type" value="Genomic_DNA"/>
</dbReference>
<evidence type="ECO:0000256" key="2">
    <source>
        <dbReference type="ARBA" id="ARBA00022705"/>
    </source>
</evidence>
<dbReference type="PANTHER" id="PTHR13395">
    <property type="entry name" value="SISTER CHROMATID COHESION PROTEIN DCC1-RELATED"/>
    <property type="match status" value="1"/>
</dbReference>
<evidence type="ECO:0000313" key="3">
    <source>
        <dbReference type="EMBL" id="CAK9877899.1"/>
    </source>
</evidence>
<evidence type="ECO:0000256" key="1">
    <source>
        <dbReference type="ARBA" id="ARBA00007017"/>
    </source>
</evidence>
<keyword evidence="2" id="KW-0235">DNA replication</keyword>
<dbReference type="Pfam" id="PF09724">
    <property type="entry name" value="Dcc1"/>
    <property type="match status" value="1"/>
</dbReference>
<protein>
    <recommendedName>
        <fullName evidence="5">Sister chromatid cohesion protein DCC1</fullName>
    </recommendedName>
</protein>
<dbReference type="Proteomes" id="UP001497522">
    <property type="component" value="Chromosome 6"/>
</dbReference>
<keyword evidence="4" id="KW-1185">Reference proteome</keyword>